<organism evidence="1 2">
    <name type="scientific">Pseudocercospora fijiensis (strain CIRAD86)</name>
    <name type="common">Black leaf streak disease fungus</name>
    <name type="synonym">Mycosphaerella fijiensis</name>
    <dbReference type="NCBI Taxonomy" id="383855"/>
    <lineage>
        <taxon>Eukaryota</taxon>
        <taxon>Fungi</taxon>
        <taxon>Dikarya</taxon>
        <taxon>Ascomycota</taxon>
        <taxon>Pezizomycotina</taxon>
        <taxon>Dothideomycetes</taxon>
        <taxon>Dothideomycetidae</taxon>
        <taxon>Mycosphaerellales</taxon>
        <taxon>Mycosphaerellaceae</taxon>
        <taxon>Pseudocercospora</taxon>
    </lineage>
</organism>
<dbReference type="PANTHER" id="PTHR24148">
    <property type="entry name" value="ANKYRIN REPEAT DOMAIN-CONTAINING PROTEIN 39 HOMOLOG-RELATED"/>
    <property type="match status" value="1"/>
</dbReference>
<evidence type="ECO:0000313" key="2">
    <source>
        <dbReference type="Proteomes" id="UP000016932"/>
    </source>
</evidence>
<protein>
    <submittedName>
        <fullName evidence="1">Uncharacterized protein</fullName>
    </submittedName>
</protein>
<dbReference type="AlphaFoldDB" id="M3AMV6"/>
<dbReference type="eggNOG" id="ENOG502RHJ7">
    <property type="taxonomic scope" value="Eukaryota"/>
</dbReference>
<dbReference type="KEGG" id="pfj:MYCFIDRAFT_83881"/>
<sequence>MANNGDLASFGWAWAQTQSSDPRDKVYALLGLLDERESDLVTKDYNIGLDTLYIEATYAAIAANQNLHILQFVKSARSDLALPSWAVDFSYSYKTEERSWFASSDVSKYLFVEPPKPWCTAYPQSAAQVSLDLQSCTLTLRGLEFDTILHTFETDKGDYFEEFGQGIMDFAKSPLSLFGNRPILLTPGEQKVYGDWT</sequence>
<dbReference type="Proteomes" id="UP000016932">
    <property type="component" value="Unassembled WGS sequence"/>
</dbReference>
<accession>M3AMV6</accession>
<dbReference type="EMBL" id="KB446563">
    <property type="protein sequence ID" value="EME78762.1"/>
    <property type="molecule type" value="Genomic_DNA"/>
</dbReference>
<gene>
    <name evidence="1" type="ORF">MYCFIDRAFT_83881</name>
</gene>
<name>M3AMV6_PSEFD</name>
<keyword evidence="2" id="KW-1185">Reference proteome</keyword>
<dbReference type="GeneID" id="19342120"/>
<dbReference type="OrthoDB" id="3643843at2759"/>
<dbReference type="InterPro" id="IPR052895">
    <property type="entry name" value="HetReg/Transcr_Mod"/>
</dbReference>
<dbReference type="VEuPathDB" id="FungiDB:MYCFIDRAFT_83881"/>
<proteinExistence type="predicted"/>
<dbReference type="RefSeq" id="XP_007931048.1">
    <property type="nucleotide sequence ID" value="XM_007932857.1"/>
</dbReference>
<evidence type="ECO:0000313" key="1">
    <source>
        <dbReference type="EMBL" id="EME78762.1"/>
    </source>
</evidence>
<dbReference type="PANTHER" id="PTHR24148:SF82">
    <property type="entry name" value="HETEROKARYON INCOMPATIBILITY DOMAIN-CONTAINING PROTEIN"/>
    <property type="match status" value="1"/>
</dbReference>
<reference evidence="1 2" key="1">
    <citation type="journal article" date="2012" name="PLoS Pathog.">
        <title>Diverse lifestyles and strategies of plant pathogenesis encoded in the genomes of eighteen Dothideomycetes fungi.</title>
        <authorList>
            <person name="Ohm R.A."/>
            <person name="Feau N."/>
            <person name="Henrissat B."/>
            <person name="Schoch C.L."/>
            <person name="Horwitz B.A."/>
            <person name="Barry K.W."/>
            <person name="Condon B.J."/>
            <person name="Copeland A.C."/>
            <person name="Dhillon B."/>
            <person name="Glaser F."/>
            <person name="Hesse C.N."/>
            <person name="Kosti I."/>
            <person name="LaButti K."/>
            <person name="Lindquist E.A."/>
            <person name="Lucas S."/>
            <person name="Salamov A.A."/>
            <person name="Bradshaw R.E."/>
            <person name="Ciuffetti L."/>
            <person name="Hamelin R.C."/>
            <person name="Kema G.H.J."/>
            <person name="Lawrence C."/>
            <person name="Scott J.A."/>
            <person name="Spatafora J.W."/>
            <person name="Turgeon B.G."/>
            <person name="de Wit P.J.G.M."/>
            <person name="Zhong S."/>
            <person name="Goodwin S.B."/>
            <person name="Grigoriev I.V."/>
        </authorList>
    </citation>
    <scope>NUCLEOTIDE SEQUENCE [LARGE SCALE GENOMIC DNA]</scope>
    <source>
        <strain evidence="1 2">CIRAD86</strain>
    </source>
</reference>
<dbReference type="HOGENOM" id="CLU_1384711_0_0_1"/>